<dbReference type="Proteomes" id="UP000030747">
    <property type="component" value="Unassembled WGS sequence"/>
</dbReference>
<evidence type="ECO:0000256" key="2">
    <source>
        <dbReference type="ARBA" id="ARBA00022490"/>
    </source>
</evidence>
<evidence type="ECO:0000256" key="7">
    <source>
        <dbReference type="ARBA" id="ARBA00023273"/>
    </source>
</evidence>
<dbReference type="AlphaFoldDB" id="U6L0T9"/>
<feature type="region of interest" description="Disordered" evidence="11">
    <location>
        <begin position="111"/>
        <end position="135"/>
    </location>
</feature>
<dbReference type="GO" id="GO:0044458">
    <property type="term" value="P:motile cilium assembly"/>
    <property type="evidence" value="ECO:0007669"/>
    <property type="project" value="TreeGrafter"/>
</dbReference>
<reference evidence="12" key="1">
    <citation type="submission" date="2013-10" db="EMBL/GenBank/DDBJ databases">
        <title>Genomic analysis of the causative agents of coccidiosis in chickens.</title>
        <authorList>
            <person name="Reid A.J."/>
            <person name="Blake D."/>
            <person name="Billington K."/>
            <person name="Browne H."/>
            <person name="Dunn M."/>
            <person name="Hung S."/>
            <person name="Kawahara F."/>
            <person name="Miranda-Saavedra D."/>
            <person name="Mourier T."/>
            <person name="Nagra H."/>
            <person name="Otto T.D."/>
            <person name="Rawlings N."/>
            <person name="Sanchez A."/>
            <person name="Sanders M."/>
            <person name="Subramaniam C."/>
            <person name="Tay Y."/>
            <person name="Dear P."/>
            <person name="Doerig C."/>
            <person name="Gruber A."/>
            <person name="Parkinson J."/>
            <person name="Shirley M."/>
            <person name="Wan K.L."/>
            <person name="Berriman M."/>
            <person name="Tomley F."/>
            <person name="Pain A."/>
        </authorList>
    </citation>
    <scope>NUCLEOTIDE SEQUENCE [LARGE SCALE GENOMIC DNA]</scope>
    <source>
        <strain evidence="12">Houghton</strain>
    </source>
</reference>
<comment type="subcellular location">
    <subcellularLocation>
        <location evidence="8">Cell projection</location>
        <location evidence="8">Kinocilium</location>
    </subcellularLocation>
    <subcellularLocation>
        <location evidence="1">Cytoplasm</location>
        <location evidence="1">Cytoskeleton</location>
        <location evidence="1">Flagellum axoneme</location>
    </subcellularLocation>
</comment>
<evidence type="ECO:0000256" key="1">
    <source>
        <dbReference type="ARBA" id="ARBA00004611"/>
    </source>
</evidence>
<organism evidence="12 13">
    <name type="scientific">Eimeria tenella</name>
    <name type="common">Coccidian parasite</name>
    <dbReference type="NCBI Taxonomy" id="5802"/>
    <lineage>
        <taxon>Eukaryota</taxon>
        <taxon>Sar</taxon>
        <taxon>Alveolata</taxon>
        <taxon>Apicomplexa</taxon>
        <taxon>Conoidasida</taxon>
        <taxon>Coccidia</taxon>
        <taxon>Eucoccidiorida</taxon>
        <taxon>Eimeriorina</taxon>
        <taxon>Eimeriidae</taxon>
        <taxon>Eimeria</taxon>
    </lineage>
</organism>
<feature type="compositionally biased region" description="Acidic residues" evidence="11">
    <location>
        <begin position="125"/>
        <end position="134"/>
    </location>
</feature>
<proteinExistence type="inferred from homology"/>
<dbReference type="VEuPathDB" id="ToxoDB:ETH2_0410500"/>
<reference evidence="12" key="2">
    <citation type="submission" date="2013-10" db="EMBL/GenBank/DDBJ databases">
        <authorList>
            <person name="Aslett M."/>
        </authorList>
    </citation>
    <scope>NUCLEOTIDE SEQUENCE [LARGE SCALE GENOMIC DNA]</scope>
    <source>
        <strain evidence="12">Houghton</strain>
    </source>
</reference>
<evidence type="ECO:0000256" key="10">
    <source>
        <dbReference type="ARBA" id="ARBA00041080"/>
    </source>
</evidence>
<keyword evidence="13" id="KW-1185">Reference proteome</keyword>
<evidence type="ECO:0000256" key="4">
    <source>
        <dbReference type="ARBA" id="ARBA00022846"/>
    </source>
</evidence>
<evidence type="ECO:0000256" key="6">
    <source>
        <dbReference type="ARBA" id="ARBA00023212"/>
    </source>
</evidence>
<evidence type="ECO:0000256" key="11">
    <source>
        <dbReference type="SAM" id="MobiDB-lite"/>
    </source>
</evidence>
<protein>
    <recommendedName>
        <fullName evidence="10">Radial spoke head protein 9 homolog</fullName>
    </recommendedName>
</protein>
<dbReference type="OrthoDB" id="329019at2759"/>
<keyword evidence="3" id="KW-0970">Cilium biogenesis/degradation</keyword>
<evidence type="ECO:0000256" key="9">
    <source>
        <dbReference type="ARBA" id="ARBA00038319"/>
    </source>
</evidence>
<dbReference type="GeneID" id="25251967"/>
<evidence type="ECO:0000256" key="5">
    <source>
        <dbReference type="ARBA" id="ARBA00023069"/>
    </source>
</evidence>
<evidence type="ECO:0000313" key="13">
    <source>
        <dbReference type="Proteomes" id="UP000030747"/>
    </source>
</evidence>
<sequence>MEASTLEFGLRYISGVGNTLNHYELASLQISLMTLQKKEGKEKAFFWGRIHGQDDDYYIAYVLEDSEYIYPKKKMFYSTSRFEFRPLPEGTLRLSKERVDPILLTGDPARVVEVPDGLNTPPEEPPSDEEEEGELSGRIAKQNMDTHIHIWQKEAAELMDIDPKVDRHEEEGPLTVYVSTVS</sequence>
<dbReference type="GO" id="GO:0035082">
    <property type="term" value="P:axoneme assembly"/>
    <property type="evidence" value="ECO:0007669"/>
    <property type="project" value="InterPro"/>
</dbReference>
<dbReference type="InterPro" id="IPR055316">
    <property type="entry name" value="RSP9"/>
</dbReference>
<keyword evidence="6" id="KW-0206">Cytoskeleton</keyword>
<dbReference type="GO" id="GO:0001534">
    <property type="term" value="C:radial spoke"/>
    <property type="evidence" value="ECO:0007669"/>
    <property type="project" value="InterPro"/>
</dbReference>
<keyword evidence="5" id="KW-0969">Cilium</keyword>
<evidence type="ECO:0000256" key="3">
    <source>
        <dbReference type="ARBA" id="ARBA00022794"/>
    </source>
</evidence>
<dbReference type="PANTHER" id="PTHR22069:SF0">
    <property type="entry name" value="RADIAL SPOKE HEAD PROTEIN 9 HOMOLOG"/>
    <property type="match status" value="1"/>
</dbReference>
<evidence type="ECO:0000256" key="8">
    <source>
        <dbReference type="ARBA" id="ARBA00037822"/>
    </source>
</evidence>
<dbReference type="PANTHER" id="PTHR22069">
    <property type="entry name" value="MITOCHONDRIAL RIBOSOMAL PROTEIN S18"/>
    <property type="match status" value="1"/>
</dbReference>
<dbReference type="RefSeq" id="XP_013233563.1">
    <property type="nucleotide sequence ID" value="XM_013378109.1"/>
</dbReference>
<accession>U6L0T9</accession>
<comment type="similarity">
    <text evidence="9">Belongs to the flagellar radial spoke RSP9 family.</text>
</comment>
<dbReference type="GO" id="GO:0060294">
    <property type="term" value="P:cilium movement involved in cell motility"/>
    <property type="evidence" value="ECO:0007669"/>
    <property type="project" value="InterPro"/>
</dbReference>
<dbReference type="VEuPathDB" id="ToxoDB:ETH_00014050"/>
<dbReference type="InterPro" id="IPR006802">
    <property type="entry name" value="Radial_spoke"/>
</dbReference>
<name>U6L0T9_EIMTE</name>
<keyword evidence="4" id="KW-0282">Flagellum</keyword>
<dbReference type="EMBL" id="HG675738">
    <property type="protein sequence ID" value="CDJ42813.1"/>
    <property type="molecule type" value="Genomic_DNA"/>
</dbReference>
<keyword evidence="7" id="KW-0966">Cell projection</keyword>
<dbReference type="Pfam" id="PF04712">
    <property type="entry name" value="Radial_spoke"/>
    <property type="match status" value="1"/>
</dbReference>
<evidence type="ECO:0000313" key="12">
    <source>
        <dbReference type="EMBL" id="CDJ42813.1"/>
    </source>
</evidence>
<gene>
    <name evidence="12" type="ORF">ETH_00014050</name>
</gene>
<keyword evidence="2" id="KW-0963">Cytoplasm</keyword>